<dbReference type="PROSITE" id="PS00595">
    <property type="entry name" value="AA_TRANSFER_CLASS_5"/>
    <property type="match status" value="1"/>
</dbReference>
<comment type="similarity">
    <text evidence="2">Belongs to the class-V pyridoxal-phosphate-dependent aminotransferase family. Csd subfamily.</text>
</comment>
<evidence type="ECO:0000256" key="5">
    <source>
        <dbReference type="ARBA" id="ARBA00050776"/>
    </source>
</evidence>
<dbReference type="GO" id="GO:0031071">
    <property type="term" value="F:cysteine desulfurase activity"/>
    <property type="evidence" value="ECO:0007669"/>
    <property type="project" value="UniProtKB-EC"/>
</dbReference>
<evidence type="ECO:0000256" key="3">
    <source>
        <dbReference type="ARBA" id="ARBA00012239"/>
    </source>
</evidence>
<dbReference type="Gene3D" id="3.40.640.10">
    <property type="entry name" value="Type I PLP-dependent aspartate aminotransferase-like (Major domain)"/>
    <property type="match status" value="1"/>
</dbReference>
<dbReference type="InterPro" id="IPR016454">
    <property type="entry name" value="Cysteine_dSase"/>
</dbReference>
<protein>
    <recommendedName>
        <fullName evidence="3">cysteine desulfurase</fullName>
        <ecNumber evidence="3">2.8.1.7</ecNumber>
    </recommendedName>
</protein>
<comment type="caution">
    <text evidence="7">The sequence shown here is derived from an EMBL/GenBank/DDBJ whole genome shotgun (WGS) entry which is preliminary data.</text>
</comment>
<dbReference type="InterPro" id="IPR020578">
    <property type="entry name" value="Aminotrans_V_PyrdxlP_BS"/>
</dbReference>
<dbReference type="SUPFAM" id="SSF53383">
    <property type="entry name" value="PLP-dependent transferases"/>
    <property type="match status" value="1"/>
</dbReference>
<dbReference type="EMBL" id="VSSQ01008459">
    <property type="protein sequence ID" value="MPM38923.1"/>
    <property type="molecule type" value="Genomic_DNA"/>
</dbReference>
<dbReference type="InterPro" id="IPR015421">
    <property type="entry name" value="PyrdxlP-dep_Trfase_major"/>
</dbReference>
<proteinExistence type="inferred from homology"/>
<dbReference type="InterPro" id="IPR000192">
    <property type="entry name" value="Aminotrans_V_dom"/>
</dbReference>
<sequence length="380" mass="41621">MKVYFDNAATTYPKPDSVAESVYNFIKYNGSNIGRGAYKTAFNAAEKVYETRELICKLFNFDNPDNVVFTKNVTEALNIVIKGFLKKGDHVLVSAMEHNAVMRPLTQLTECGIEFSRIPSFSDGRMDIEAIEPLIKSNTRAIITTHASNVCGTIIPIEIIGGICRKHDLKFIVDAAQTAGAIPVDMKKYSIDALCFTGHKGLYGPQGIGGFVITDEMSELITPIISGGTGSISNLETIPNFCPDKFEAGTLNIPGIFGLNAGIAFINEIGIDNIHKAEIILTEHFLKEIKGIYDLTVVGIESTEERTAVVSVTSSQKDISQIAYALDEYCIMTRVGMHCAPNAHKVLGTYPGGTLRFSFGYFNTNEEIEYTLKVLKSILI</sequence>
<evidence type="ECO:0000256" key="4">
    <source>
        <dbReference type="ARBA" id="ARBA00022898"/>
    </source>
</evidence>
<keyword evidence="7" id="KW-0808">Transferase</keyword>
<keyword evidence="4" id="KW-0663">Pyridoxal phosphate</keyword>
<evidence type="ECO:0000256" key="1">
    <source>
        <dbReference type="ARBA" id="ARBA00001933"/>
    </source>
</evidence>
<reference evidence="7" key="1">
    <citation type="submission" date="2019-08" db="EMBL/GenBank/DDBJ databases">
        <authorList>
            <person name="Kucharzyk K."/>
            <person name="Murdoch R.W."/>
            <person name="Higgins S."/>
            <person name="Loffler F."/>
        </authorList>
    </citation>
    <scope>NUCLEOTIDE SEQUENCE</scope>
</reference>
<dbReference type="PANTHER" id="PTHR43586:SF4">
    <property type="entry name" value="ISOPENICILLIN N EPIMERASE"/>
    <property type="match status" value="1"/>
</dbReference>
<dbReference type="PANTHER" id="PTHR43586">
    <property type="entry name" value="CYSTEINE DESULFURASE"/>
    <property type="match status" value="1"/>
</dbReference>
<evidence type="ECO:0000259" key="6">
    <source>
        <dbReference type="Pfam" id="PF00266"/>
    </source>
</evidence>
<dbReference type="PIRSF" id="PIRSF005572">
    <property type="entry name" value="NifS"/>
    <property type="match status" value="1"/>
</dbReference>
<name>A0A644ZJQ3_9ZZZZ</name>
<gene>
    <name evidence="7" type="primary">sufS_27</name>
    <name evidence="7" type="ORF">SDC9_85554</name>
</gene>
<dbReference type="NCBIfam" id="TIGR01977">
    <property type="entry name" value="am_tr_V_EF2568"/>
    <property type="match status" value="1"/>
</dbReference>
<dbReference type="InterPro" id="IPR015424">
    <property type="entry name" value="PyrdxlP-dep_Trfase"/>
</dbReference>
<dbReference type="Gene3D" id="3.90.1150.10">
    <property type="entry name" value="Aspartate Aminotransferase, domain 1"/>
    <property type="match status" value="1"/>
</dbReference>
<comment type="cofactor">
    <cofactor evidence="1">
        <name>pyridoxal 5'-phosphate</name>
        <dbReference type="ChEBI" id="CHEBI:597326"/>
    </cofactor>
</comment>
<evidence type="ECO:0000256" key="2">
    <source>
        <dbReference type="ARBA" id="ARBA00010447"/>
    </source>
</evidence>
<dbReference type="EC" id="2.8.1.7" evidence="3"/>
<dbReference type="AlphaFoldDB" id="A0A644ZJQ3"/>
<dbReference type="Pfam" id="PF00266">
    <property type="entry name" value="Aminotran_5"/>
    <property type="match status" value="1"/>
</dbReference>
<dbReference type="InterPro" id="IPR015422">
    <property type="entry name" value="PyrdxlP-dep_Trfase_small"/>
</dbReference>
<dbReference type="InterPro" id="IPR010969">
    <property type="entry name" value="Cys_dSase-rel_unknwn_funct"/>
</dbReference>
<accession>A0A644ZJQ3</accession>
<organism evidence="7">
    <name type="scientific">bioreactor metagenome</name>
    <dbReference type="NCBI Taxonomy" id="1076179"/>
    <lineage>
        <taxon>unclassified sequences</taxon>
        <taxon>metagenomes</taxon>
        <taxon>ecological metagenomes</taxon>
    </lineage>
</organism>
<evidence type="ECO:0000313" key="7">
    <source>
        <dbReference type="EMBL" id="MPM38923.1"/>
    </source>
</evidence>
<comment type="catalytic activity">
    <reaction evidence="5">
        <text>(sulfur carrier)-H + L-cysteine = (sulfur carrier)-SH + L-alanine</text>
        <dbReference type="Rhea" id="RHEA:43892"/>
        <dbReference type="Rhea" id="RHEA-COMP:14737"/>
        <dbReference type="Rhea" id="RHEA-COMP:14739"/>
        <dbReference type="ChEBI" id="CHEBI:29917"/>
        <dbReference type="ChEBI" id="CHEBI:35235"/>
        <dbReference type="ChEBI" id="CHEBI:57972"/>
        <dbReference type="ChEBI" id="CHEBI:64428"/>
        <dbReference type="EC" id="2.8.1.7"/>
    </reaction>
</comment>
<feature type="domain" description="Aminotransferase class V" evidence="6">
    <location>
        <begin position="3"/>
        <end position="370"/>
    </location>
</feature>